<feature type="transmembrane region" description="Helical" evidence="5">
    <location>
        <begin position="62"/>
        <end position="87"/>
    </location>
</feature>
<dbReference type="GO" id="GO:0031293">
    <property type="term" value="P:membrane protein intracellular domain proteolysis"/>
    <property type="evidence" value="ECO:0007669"/>
    <property type="project" value="TreeGrafter"/>
</dbReference>
<accession>M0LTP4</accession>
<dbReference type="InterPro" id="IPR041489">
    <property type="entry name" value="PDZ_6"/>
</dbReference>
<comment type="subcellular location">
    <subcellularLocation>
        <location evidence="1">Endomembrane system</location>
        <topology evidence="1">Multi-pass membrane protein</topology>
    </subcellularLocation>
</comment>
<proteinExistence type="predicted"/>
<comment type="caution">
    <text evidence="7">The sequence shown here is derived from an EMBL/GenBank/DDBJ whole genome shotgun (WGS) entry which is preliminary data.</text>
</comment>
<feature type="transmembrane region" description="Helical" evidence="5">
    <location>
        <begin position="501"/>
        <end position="523"/>
    </location>
</feature>
<dbReference type="PANTHER" id="PTHR13325">
    <property type="entry name" value="PROTEASE M50 MEMBRANE-BOUND TRANSCRIPTION FACTOR SITE 2 PROTEASE"/>
    <property type="match status" value="1"/>
</dbReference>
<dbReference type="CDD" id="cd06159">
    <property type="entry name" value="S2P-M50_PDZ_Arch"/>
    <property type="match status" value="1"/>
</dbReference>
<feature type="domain" description="PDZ" evidence="6">
    <location>
        <begin position="204"/>
        <end position="271"/>
    </location>
</feature>
<gene>
    <name evidence="7" type="ORF">C447_14611</name>
</gene>
<feature type="transmembrane region" description="Helical" evidence="5">
    <location>
        <begin position="560"/>
        <end position="583"/>
    </location>
</feature>
<evidence type="ECO:0000313" key="8">
    <source>
        <dbReference type="Proteomes" id="UP000011566"/>
    </source>
</evidence>
<evidence type="ECO:0000256" key="5">
    <source>
        <dbReference type="SAM" id="Phobius"/>
    </source>
</evidence>
<dbReference type="OrthoDB" id="15212at2157"/>
<dbReference type="AlphaFoldDB" id="M0LTP4"/>
<dbReference type="GO" id="GO:0012505">
    <property type="term" value="C:endomembrane system"/>
    <property type="evidence" value="ECO:0007669"/>
    <property type="project" value="UniProtKB-SubCell"/>
</dbReference>
<dbReference type="EMBL" id="AOMB01000041">
    <property type="protein sequence ID" value="EMA36498.1"/>
    <property type="molecule type" value="Genomic_DNA"/>
</dbReference>
<dbReference type="PANTHER" id="PTHR13325:SF3">
    <property type="entry name" value="MEMBRANE-BOUND TRANSCRIPTION FACTOR SITE-2 PROTEASE"/>
    <property type="match status" value="1"/>
</dbReference>
<dbReference type="eggNOG" id="arCOG02834">
    <property type="taxonomic scope" value="Archaea"/>
</dbReference>
<dbReference type="InterPro" id="IPR001478">
    <property type="entry name" value="PDZ"/>
</dbReference>
<evidence type="ECO:0000313" key="7">
    <source>
        <dbReference type="EMBL" id="EMA36498.1"/>
    </source>
</evidence>
<keyword evidence="2 5" id="KW-0812">Transmembrane</keyword>
<dbReference type="InterPro" id="IPR001193">
    <property type="entry name" value="MBTPS2"/>
</dbReference>
<name>M0LTP4_9EURY</name>
<dbReference type="GO" id="GO:0004222">
    <property type="term" value="F:metalloendopeptidase activity"/>
    <property type="evidence" value="ECO:0007669"/>
    <property type="project" value="InterPro"/>
</dbReference>
<evidence type="ECO:0000256" key="4">
    <source>
        <dbReference type="ARBA" id="ARBA00023136"/>
    </source>
</evidence>
<evidence type="ECO:0000256" key="1">
    <source>
        <dbReference type="ARBA" id="ARBA00004127"/>
    </source>
</evidence>
<keyword evidence="4 5" id="KW-0472">Membrane</keyword>
<evidence type="ECO:0000259" key="6">
    <source>
        <dbReference type="SMART" id="SM00228"/>
    </source>
</evidence>
<keyword evidence="8" id="KW-1185">Reference proteome</keyword>
<dbReference type="PATRIC" id="fig|1132509.6.peg.3404"/>
<dbReference type="Proteomes" id="UP000011566">
    <property type="component" value="Unassembled WGS sequence"/>
</dbReference>
<sequence length="589" mass="60450">MVSALVWVLAGVLLYTVVATAASTRGLLPDAVRVSGPITTIHTQRGKAFLNWLAGPKRFWRAWANVGVGITLVIMVGAFATVIFSAVRIFEQPSSTLITQPQDALAIPGVNSFLPLSVAPEIIFGLLVGLVVHEGGHGLLCRVEDIEITSMGLALFTLIPLGAFVEPDEEQQLKAERGPQTRMFAAGVTNNFVLTVVAFALLFGPVVGSIAVAPGVAVGGALPGTPAANAGIESGDVITGAAGQNVSNESDLAAALDDANRSVEVTLDDGNTTTVQRSVVVTAATRGGPTGLGTNESNSTTIAAVNGTPVATEQGFESALRNHTVATLRTTNGSTTTAPMGAYATRMTPNGPLANATDQGGEPVVVTRFAGERVTNTTTLSDMLADTQPGDTARVEAFVEGERTTANVTLGENPQTGVGLLGVDLQQGTSGLVVDDFGIDSYPAGAYLDMLGGGSGGSSPLVGVYTALILPLAGIALPQLGYNFPGFVGTNIDFYTVTGPLSFLGDGVFALANLLFWTAWINLNLGFFNCIPAFPLDGGHILRTSTEAVVSRLPVGGRRALTGAVTTAVSVTMLAALVVMIFGPSLLSG</sequence>
<keyword evidence="3 5" id="KW-1133">Transmembrane helix</keyword>
<dbReference type="Pfam" id="PF17820">
    <property type="entry name" value="PDZ_6"/>
    <property type="match status" value="1"/>
</dbReference>
<dbReference type="GO" id="GO:0005737">
    <property type="term" value="C:cytoplasm"/>
    <property type="evidence" value="ECO:0007669"/>
    <property type="project" value="TreeGrafter"/>
</dbReference>
<dbReference type="InterPro" id="IPR036034">
    <property type="entry name" value="PDZ_sf"/>
</dbReference>
<reference evidence="7 8" key="1">
    <citation type="journal article" date="2014" name="PLoS Genet.">
        <title>Phylogenetically driven sequencing of extremely halophilic archaea reveals strategies for static and dynamic osmo-response.</title>
        <authorList>
            <person name="Becker E.A."/>
            <person name="Seitzer P.M."/>
            <person name="Tritt A."/>
            <person name="Larsen D."/>
            <person name="Krusor M."/>
            <person name="Yao A.I."/>
            <person name="Wu D."/>
            <person name="Madern D."/>
            <person name="Eisen J.A."/>
            <person name="Darling A.E."/>
            <person name="Facciotti M.T."/>
        </authorList>
    </citation>
    <scope>NUCLEOTIDE SEQUENCE [LARGE SCALE GENOMIC DNA]</scope>
    <source>
        <strain evidence="7 8">100A6</strain>
    </source>
</reference>
<protein>
    <submittedName>
        <fullName evidence="7">Peptidase M50</fullName>
    </submittedName>
</protein>
<dbReference type="InterPro" id="IPR008915">
    <property type="entry name" value="Peptidase_M50"/>
</dbReference>
<dbReference type="Pfam" id="PF02163">
    <property type="entry name" value="Peptidase_M50"/>
    <property type="match status" value="1"/>
</dbReference>
<evidence type="ECO:0000256" key="3">
    <source>
        <dbReference type="ARBA" id="ARBA00022989"/>
    </source>
</evidence>
<organism evidence="7 8">
    <name type="scientific">Halococcus hamelinensis 100A6</name>
    <dbReference type="NCBI Taxonomy" id="1132509"/>
    <lineage>
        <taxon>Archaea</taxon>
        <taxon>Methanobacteriati</taxon>
        <taxon>Methanobacteriota</taxon>
        <taxon>Stenosarchaea group</taxon>
        <taxon>Halobacteria</taxon>
        <taxon>Halobacteriales</taxon>
        <taxon>Halococcaceae</taxon>
        <taxon>Halococcus</taxon>
    </lineage>
</organism>
<dbReference type="RefSeq" id="WP_007695175.1">
    <property type="nucleotide sequence ID" value="NZ_AJRK01000084.1"/>
</dbReference>
<dbReference type="SUPFAM" id="SSF50156">
    <property type="entry name" value="PDZ domain-like"/>
    <property type="match status" value="2"/>
</dbReference>
<dbReference type="Gene3D" id="2.30.42.10">
    <property type="match status" value="2"/>
</dbReference>
<evidence type="ECO:0000256" key="2">
    <source>
        <dbReference type="ARBA" id="ARBA00022692"/>
    </source>
</evidence>
<dbReference type="SMART" id="SM00228">
    <property type="entry name" value="PDZ"/>
    <property type="match status" value="1"/>
</dbReference>
<feature type="transmembrane region" description="Helical" evidence="5">
    <location>
        <begin position="460"/>
        <end position="481"/>
    </location>
</feature>
<dbReference type="GO" id="GO:0016020">
    <property type="term" value="C:membrane"/>
    <property type="evidence" value="ECO:0007669"/>
    <property type="project" value="InterPro"/>
</dbReference>